<reference evidence="4" key="2">
    <citation type="submission" date="2020-09" db="EMBL/GenBank/DDBJ databases">
        <authorList>
            <person name="Sun Q."/>
            <person name="Zhou Y."/>
        </authorList>
    </citation>
    <scope>NUCLEOTIDE SEQUENCE</scope>
    <source>
        <strain evidence="4">CGMCC 4.7110</strain>
    </source>
</reference>
<keyword evidence="2" id="KW-0560">Oxidoreductase</keyword>
<gene>
    <name evidence="4" type="ORF">GCM10011578_100520</name>
</gene>
<name>A0A917XQX9_9ACTN</name>
<protein>
    <submittedName>
        <fullName evidence="4">NADPH:quinone reductase</fullName>
    </submittedName>
</protein>
<dbReference type="Gene3D" id="3.90.180.10">
    <property type="entry name" value="Medium-chain alcohol dehydrogenases, catalytic domain"/>
    <property type="match status" value="1"/>
</dbReference>
<dbReference type="InterPro" id="IPR011032">
    <property type="entry name" value="GroES-like_sf"/>
</dbReference>
<dbReference type="SUPFAM" id="SSF50129">
    <property type="entry name" value="GroES-like"/>
    <property type="match status" value="1"/>
</dbReference>
<feature type="domain" description="Enoyl reductase (ER)" evidence="3">
    <location>
        <begin position="11"/>
        <end position="299"/>
    </location>
</feature>
<evidence type="ECO:0000259" key="3">
    <source>
        <dbReference type="SMART" id="SM00829"/>
    </source>
</evidence>
<dbReference type="RefSeq" id="WP_189269719.1">
    <property type="nucleotide sequence ID" value="NZ_BMML01000063.1"/>
</dbReference>
<keyword evidence="5" id="KW-1185">Reference proteome</keyword>
<dbReference type="GO" id="GO:0016651">
    <property type="term" value="F:oxidoreductase activity, acting on NAD(P)H"/>
    <property type="evidence" value="ECO:0007669"/>
    <property type="project" value="TreeGrafter"/>
</dbReference>
<sequence length="301" mass="30843">MPKAITLTDFGGPDVLQWTDVPLPQPPEGHIRVKVKAAGVGPTDLALRSGRLKAFSLQPNAVLGFEVAGTVDAVGTGVTGTQVGEEVAALLFDLGGYAEYAVASMWVKKPPSVPWASAASLPASAEAAAGVLRKLGVKTGDTLLVLGGGGAVGLIAAQLAVAQGIKVVSAVGARDDALVTSLGATPVRYGAELVDAVRSVGTVDFAFDASGKGVLADAIALTGAPNRVITLSDPAAADFGVTLSPPPSPERAPHALEDTMPLLAQRQLRLREYRTMPMQAAGEAHRQLESGQVHERIVLTL</sequence>
<dbReference type="Gene3D" id="3.40.50.720">
    <property type="entry name" value="NAD(P)-binding Rossmann-like Domain"/>
    <property type="match status" value="1"/>
</dbReference>
<dbReference type="SMART" id="SM00829">
    <property type="entry name" value="PKS_ER"/>
    <property type="match status" value="1"/>
</dbReference>
<evidence type="ECO:0000256" key="2">
    <source>
        <dbReference type="ARBA" id="ARBA00023002"/>
    </source>
</evidence>
<accession>A0A917XQX9</accession>
<dbReference type="SUPFAM" id="SSF51735">
    <property type="entry name" value="NAD(P)-binding Rossmann-fold domains"/>
    <property type="match status" value="1"/>
</dbReference>
<proteinExistence type="predicted"/>
<comment type="caution">
    <text evidence="4">The sequence shown here is derived from an EMBL/GenBank/DDBJ whole genome shotgun (WGS) entry which is preliminary data.</text>
</comment>
<dbReference type="PANTHER" id="PTHR48106:SF18">
    <property type="entry name" value="QUINONE OXIDOREDUCTASE PIG3"/>
    <property type="match status" value="1"/>
</dbReference>
<evidence type="ECO:0000256" key="1">
    <source>
        <dbReference type="ARBA" id="ARBA00022857"/>
    </source>
</evidence>
<dbReference type="GO" id="GO:0070402">
    <property type="term" value="F:NADPH binding"/>
    <property type="evidence" value="ECO:0007669"/>
    <property type="project" value="TreeGrafter"/>
</dbReference>
<dbReference type="PANTHER" id="PTHR48106">
    <property type="entry name" value="QUINONE OXIDOREDUCTASE PIG3-RELATED"/>
    <property type="match status" value="1"/>
</dbReference>
<keyword evidence="1" id="KW-0521">NADP</keyword>
<dbReference type="AlphaFoldDB" id="A0A917XQX9"/>
<evidence type="ECO:0000313" key="5">
    <source>
        <dbReference type="Proteomes" id="UP000653411"/>
    </source>
</evidence>
<dbReference type="Pfam" id="PF08240">
    <property type="entry name" value="ADH_N"/>
    <property type="match status" value="1"/>
</dbReference>
<dbReference type="InterPro" id="IPR020843">
    <property type="entry name" value="ER"/>
</dbReference>
<dbReference type="EMBL" id="BMML01000063">
    <property type="protein sequence ID" value="GGN47140.1"/>
    <property type="molecule type" value="Genomic_DNA"/>
</dbReference>
<dbReference type="InterPro" id="IPR036291">
    <property type="entry name" value="NAD(P)-bd_dom_sf"/>
</dbReference>
<dbReference type="InterPro" id="IPR013154">
    <property type="entry name" value="ADH-like_N"/>
</dbReference>
<dbReference type="Proteomes" id="UP000653411">
    <property type="component" value="Unassembled WGS sequence"/>
</dbReference>
<reference evidence="4" key="1">
    <citation type="journal article" date="2014" name="Int. J. Syst. Evol. Microbiol.">
        <title>Complete genome sequence of Corynebacterium casei LMG S-19264T (=DSM 44701T), isolated from a smear-ripened cheese.</title>
        <authorList>
            <consortium name="US DOE Joint Genome Institute (JGI-PGF)"/>
            <person name="Walter F."/>
            <person name="Albersmeier A."/>
            <person name="Kalinowski J."/>
            <person name="Ruckert C."/>
        </authorList>
    </citation>
    <scope>NUCLEOTIDE SEQUENCE</scope>
    <source>
        <strain evidence="4">CGMCC 4.7110</strain>
    </source>
</reference>
<organism evidence="4 5">
    <name type="scientific">Streptomyces fuscichromogenes</name>
    <dbReference type="NCBI Taxonomy" id="1324013"/>
    <lineage>
        <taxon>Bacteria</taxon>
        <taxon>Bacillati</taxon>
        <taxon>Actinomycetota</taxon>
        <taxon>Actinomycetes</taxon>
        <taxon>Kitasatosporales</taxon>
        <taxon>Streptomycetaceae</taxon>
        <taxon>Streptomyces</taxon>
    </lineage>
</organism>
<evidence type="ECO:0000313" key="4">
    <source>
        <dbReference type="EMBL" id="GGN47140.1"/>
    </source>
</evidence>